<evidence type="ECO:0000256" key="8">
    <source>
        <dbReference type="PROSITE-ProRule" id="PRU01360"/>
    </source>
</evidence>
<keyword evidence="11" id="KW-0732">Signal</keyword>
<feature type="region of interest" description="Disordered" evidence="10">
    <location>
        <begin position="464"/>
        <end position="483"/>
    </location>
</feature>
<evidence type="ECO:0000256" key="9">
    <source>
        <dbReference type="RuleBase" id="RU003357"/>
    </source>
</evidence>
<keyword evidence="4 8" id="KW-0812">Transmembrane</keyword>
<comment type="similarity">
    <text evidence="8 9">Belongs to the TonB-dependent receptor family.</text>
</comment>
<evidence type="ECO:0000256" key="4">
    <source>
        <dbReference type="ARBA" id="ARBA00022692"/>
    </source>
</evidence>
<dbReference type="Pfam" id="PF13715">
    <property type="entry name" value="CarbopepD_reg_2"/>
    <property type="match status" value="1"/>
</dbReference>
<dbReference type="Proteomes" id="UP000199437">
    <property type="component" value="Unassembled WGS sequence"/>
</dbReference>
<keyword evidence="3 8" id="KW-1134">Transmembrane beta strand</keyword>
<dbReference type="Gene3D" id="2.60.40.1120">
    <property type="entry name" value="Carboxypeptidase-like, regulatory domain"/>
    <property type="match status" value="1"/>
</dbReference>
<accession>A0A1I0N8Z0</accession>
<keyword evidence="5 9" id="KW-0798">TonB box</keyword>
<evidence type="ECO:0000256" key="5">
    <source>
        <dbReference type="ARBA" id="ARBA00023077"/>
    </source>
</evidence>
<evidence type="ECO:0000313" key="14">
    <source>
        <dbReference type="EMBL" id="SEV97672.1"/>
    </source>
</evidence>
<dbReference type="SUPFAM" id="SSF49464">
    <property type="entry name" value="Carboxypeptidase regulatory domain-like"/>
    <property type="match status" value="1"/>
</dbReference>
<dbReference type="InterPro" id="IPR008969">
    <property type="entry name" value="CarboxyPept-like_regulatory"/>
</dbReference>
<dbReference type="SUPFAM" id="SSF56935">
    <property type="entry name" value="Porins"/>
    <property type="match status" value="1"/>
</dbReference>
<dbReference type="AlphaFoldDB" id="A0A1I0N8Z0"/>
<dbReference type="GO" id="GO:0009279">
    <property type="term" value="C:cell outer membrane"/>
    <property type="evidence" value="ECO:0007669"/>
    <property type="project" value="UniProtKB-SubCell"/>
</dbReference>
<dbReference type="PROSITE" id="PS52016">
    <property type="entry name" value="TONB_DEPENDENT_REC_3"/>
    <property type="match status" value="1"/>
</dbReference>
<dbReference type="STRING" id="1267423.SAMN05216290_1018"/>
<reference evidence="15" key="1">
    <citation type="submission" date="2016-10" db="EMBL/GenBank/DDBJ databases">
        <authorList>
            <person name="Varghese N."/>
            <person name="Submissions S."/>
        </authorList>
    </citation>
    <scope>NUCLEOTIDE SEQUENCE [LARGE SCALE GENOMIC DNA]</scope>
    <source>
        <strain evidence="15">CGMCC 1.12402</strain>
    </source>
</reference>
<evidence type="ECO:0000256" key="3">
    <source>
        <dbReference type="ARBA" id="ARBA00022452"/>
    </source>
</evidence>
<dbReference type="Pfam" id="PF00593">
    <property type="entry name" value="TonB_dep_Rec_b-barrel"/>
    <property type="match status" value="1"/>
</dbReference>
<evidence type="ECO:0000259" key="13">
    <source>
        <dbReference type="Pfam" id="PF07715"/>
    </source>
</evidence>
<dbReference type="InterPro" id="IPR000531">
    <property type="entry name" value="Beta-barrel_TonB"/>
</dbReference>
<evidence type="ECO:0000256" key="1">
    <source>
        <dbReference type="ARBA" id="ARBA00004571"/>
    </source>
</evidence>
<organism evidence="14 15">
    <name type="scientific">Roseivirga pacifica</name>
    <dbReference type="NCBI Taxonomy" id="1267423"/>
    <lineage>
        <taxon>Bacteria</taxon>
        <taxon>Pseudomonadati</taxon>
        <taxon>Bacteroidota</taxon>
        <taxon>Cytophagia</taxon>
        <taxon>Cytophagales</taxon>
        <taxon>Roseivirgaceae</taxon>
        <taxon>Roseivirga</taxon>
    </lineage>
</organism>
<dbReference type="NCBIfam" id="TIGR04057">
    <property type="entry name" value="SusC_RagA_signa"/>
    <property type="match status" value="1"/>
</dbReference>
<comment type="subcellular location">
    <subcellularLocation>
        <location evidence="1 8">Cell outer membrane</location>
        <topology evidence="1 8">Multi-pass membrane protein</topology>
    </subcellularLocation>
</comment>
<dbReference type="InterPro" id="IPR023996">
    <property type="entry name" value="TonB-dep_OMP_SusC/RagA"/>
</dbReference>
<evidence type="ECO:0000256" key="6">
    <source>
        <dbReference type="ARBA" id="ARBA00023136"/>
    </source>
</evidence>
<evidence type="ECO:0000256" key="7">
    <source>
        <dbReference type="ARBA" id="ARBA00023237"/>
    </source>
</evidence>
<evidence type="ECO:0000256" key="2">
    <source>
        <dbReference type="ARBA" id="ARBA00022448"/>
    </source>
</evidence>
<evidence type="ECO:0000313" key="15">
    <source>
        <dbReference type="Proteomes" id="UP000199437"/>
    </source>
</evidence>
<keyword evidence="7 8" id="KW-0998">Cell outer membrane</keyword>
<proteinExistence type="inferred from homology"/>
<feature type="chain" id="PRO_5011623439" evidence="11">
    <location>
        <begin position="26"/>
        <end position="985"/>
    </location>
</feature>
<evidence type="ECO:0000256" key="11">
    <source>
        <dbReference type="SAM" id="SignalP"/>
    </source>
</evidence>
<keyword evidence="6 8" id="KW-0472">Membrane</keyword>
<name>A0A1I0N8Z0_9BACT</name>
<feature type="domain" description="TonB-dependent receptor plug" evidence="13">
    <location>
        <begin position="118"/>
        <end position="232"/>
    </location>
</feature>
<dbReference type="InterPro" id="IPR039426">
    <property type="entry name" value="TonB-dep_rcpt-like"/>
</dbReference>
<dbReference type="InterPro" id="IPR036942">
    <property type="entry name" value="Beta-barrel_TonB_sf"/>
</dbReference>
<dbReference type="Pfam" id="PF07715">
    <property type="entry name" value="Plug"/>
    <property type="match status" value="1"/>
</dbReference>
<sequence>MGTKSLCSWLCSLLLLMAVSTEAFGQTMTVRGVVSAASDGGTLPGVTVSVKNTTRGTFTNAEGRYELSVNAGDVLVFSFVGFETLEKTVATGTLDVVMAETAQALGDVVVIGYGTTNIKDATGSMEAISEEDFNKGNIVTPESLLNGRVAGLTINQGGEPGAGSTIRIRGGASLNASNDPLIIINGLPIENTSVGGSRSVLSSLNPNEIESFTVLKDASATAIYGSRASNGVIIITTKEAQDQLNITLGMQTNVSQLANKFDVFSADEYRELINERRPDLVGDLGDANTDWQEEIYRTGVSTNFNLSAEGSLFGKVPTRIGLNRTDQEGIRLTSEFERSAATLNMRPSFFDDALKVSVNVNYSLEKNRFASGQEGNAITFDPTQPVYDEESPFGGYFQYYQDNNDGVWDVNDLTPFAAWNPVANLMQTENRSTVNRVFGNIKLDYTLPFFPELTATVNLGYDEQSGEGFSRTSNESPVTQPPDQLFLGSSSEYTSYRVNRLFDGYLRYAKELTRFNVEGTVGYSFQKFKDDNWSSGELLNDQEDSEPVYNVSPDLVLIGLFGRANLSMDNKYFLTLSYRADGTSRFAEDNRWGYFPAAAVSWKINEDLFPDSDVFSTMKIRAGWGITGQQDIGDRDIYLPRYSIGLPTSQYQFGNQVLQVGVPIFRNDVIKWEETMTTNIGVDFGLFNDRFFGSVEYFYKESKDLLTNSAIADGSNFSNAGIQNLGNFTTQGVEFSINGDIIRSNEGFNWNVNYNTTFITQEITKLALGADILAGGIAGGTGGNIQLHRVGYSPYMFYVHKQVYDETGMPIEGAYADLNGDNVINDEDRYLHRNGIPDVTMGFLSNMNYKNWNLSFNLRAALGQYNYNNVNSVNAQLANIKLNNVLSNIPVSTLDSEFEITENVITSDYYIEEASYLKLDNITLGYNFTNPWFKGMKGANLSAGVQNVFVITNYSGIDPEVFNNGIDNTIYPRARTYFLALKFNF</sequence>
<keyword evidence="15" id="KW-1185">Reference proteome</keyword>
<dbReference type="Gene3D" id="2.40.170.20">
    <property type="entry name" value="TonB-dependent receptor, beta-barrel domain"/>
    <property type="match status" value="1"/>
</dbReference>
<dbReference type="EMBL" id="FOIR01000001">
    <property type="protein sequence ID" value="SEV97672.1"/>
    <property type="molecule type" value="Genomic_DNA"/>
</dbReference>
<keyword evidence="2 8" id="KW-0813">Transport</keyword>
<feature type="compositionally biased region" description="Polar residues" evidence="10">
    <location>
        <begin position="470"/>
        <end position="483"/>
    </location>
</feature>
<dbReference type="InterPro" id="IPR023997">
    <property type="entry name" value="TonB-dep_OMP_SusC/RagA_CS"/>
</dbReference>
<dbReference type="InterPro" id="IPR012910">
    <property type="entry name" value="Plug_dom"/>
</dbReference>
<gene>
    <name evidence="14" type="ORF">SAMN05216290_1018</name>
</gene>
<evidence type="ECO:0000256" key="10">
    <source>
        <dbReference type="SAM" id="MobiDB-lite"/>
    </source>
</evidence>
<protein>
    <submittedName>
        <fullName evidence="14">Iron complex outermembrane recepter protein</fullName>
    </submittedName>
</protein>
<dbReference type="Gene3D" id="2.170.130.10">
    <property type="entry name" value="TonB-dependent receptor, plug domain"/>
    <property type="match status" value="1"/>
</dbReference>
<dbReference type="InterPro" id="IPR037066">
    <property type="entry name" value="Plug_dom_sf"/>
</dbReference>
<feature type="domain" description="TonB-dependent receptor-like beta-barrel" evidence="12">
    <location>
        <begin position="394"/>
        <end position="948"/>
    </location>
</feature>
<feature type="signal peptide" evidence="11">
    <location>
        <begin position="1"/>
        <end position="25"/>
    </location>
</feature>
<evidence type="ECO:0000259" key="12">
    <source>
        <dbReference type="Pfam" id="PF00593"/>
    </source>
</evidence>
<dbReference type="NCBIfam" id="TIGR04056">
    <property type="entry name" value="OMP_RagA_SusC"/>
    <property type="match status" value="1"/>
</dbReference>